<evidence type="ECO:0000313" key="2">
    <source>
        <dbReference type="EMBL" id="MFH0267245.1"/>
    </source>
</evidence>
<accession>A0ABW7IZZ1</accession>
<sequence length="222" mass="25880">MKKVVFSIVILVLITPIILYVYQFGIGLWSEQNDWANLGSYLSGFYSPLLTFGTLIILYKQLVFQKKSQETERDIQFCRETYELAVNVLDRIKLIENNLSEKITDYSGLLSYLRSKENPDELDRSTEKLVRSIHDVFITWAQNGDVCDMNNVNIRGQGINDIWLEDSHSVINGFEFYFSSVEELKKYKHIPEAQRLCKRLNTIALVLFPPHVLDRFKTNLDK</sequence>
<dbReference type="Proteomes" id="UP001607151">
    <property type="component" value="Unassembled WGS sequence"/>
</dbReference>
<protein>
    <recommendedName>
        <fullName evidence="4">Phage abortive infection protein</fullName>
    </recommendedName>
</protein>
<keyword evidence="1" id="KW-1133">Transmembrane helix</keyword>
<keyword evidence="3" id="KW-1185">Reference proteome</keyword>
<reference evidence="2 3" key="1">
    <citation type="submission" date="2024-10" db="EMBL/GenBank/DDBJ databases">
        <authorList>
            <person name="Yibar A."/>
            <person name="Saticioglu I.B."/>
            <person name="Duman M."/>
            <person name="Ajmi N."/>
            <person name="Gurler F."/>
            <person name="Ay H."/>
            <person name="Onuk E."/>
            <person name="Guler S."/>
            <person name="Romalde J.L."/>
        </authorList>
    </citation>
    <scope>NUCLEOTIDE SEQUENCE [LARGE SCALE GENOMIC DNA]</scope>
    <source>
        <strain evidence="2 3">14-MA-B</strain>
    </source>
</reference>
<dbReference type="RefSeq" id="WP_394608759.1">
    <property type="nucleotide sequence ID" value="NZ_JBIHSN010000003.1"/>
</dbReference>
<gene>
    <name evidence="2" type="ORF">ACGRQ9_17505</name>
</gene>
<organism evidence="2 3">
    <name type="scientific">Vibrio rumoiensis</name>
    <dbReference type="NCBI Taxonomy" id="76258"/>
    <lineage>
        <taxon>Bacteria</taxon>
        <taxon>Pseudomonadati</taxon>
        <taxon>Pseudomonadota</taxon>
        <taxon>Gammaproteobacteria</taxon>
        <taxon>Vibrionales</taxon>
        <taxon>Vibrionaceae</taxon>
        <taxon>Vibrio</taxon>
    </lineage>
</organism>
<feature type="transmembrane region" description="Helical" evidence="1">
    <location>
        <begin position="5"/>
        <end position="26"/>
    </location>
</feature>
<name>A0ABW7IZZ1_9VIBR</name>
<evidence type="ECO:0008006" key="4">
    <source>
        <dbReference type="Google" id="ProtNLM"/>
    </source>
</evidence>
<keyword evidence="1" id="KW-0812">Transmembrane</keyword>
<dbReference type="EMBL" id="JBIHSN010000003">
    <property type="protein sequence ID" value="MFH0267245.1"/>
    <property type="molecule type" value="Genomic_DNA"/>
</dbReference>
<comment type="caution">
    <text evidence="2">The sequence shown here is derived from an EMBL/GenBank/DDBJ whole genome shotgun (WGS) entry which is preliminary data.</text>
</comment>
<evidence type="ECO:0000256" key="1">
    <source>
        <dbReference type="SAM" id="Phobius"/>
    </source>
</evidence>
<evidence type="ECO:0000313" key="3">
    <source>
        <dbReference type="Proteomes" id="UP001607151"/>
    </source>
</evidence>
<keyword evidence="1" id="KW-0472">Membrane</keyword>
<proteinExistence type="predicted"/>
<feature type="transmembrane region" description="Helical" evidence="1">
    <location>
        <begin position="38"/>
        <end position="59"/>
    </location>
</feature>